<evidence type="ECO:0000256" key="9">
    <source>
        <dbReference type="RuleBase" id="RU000461"/>
    </source>
</evidence>
<dbReference type="PANTHER" id="PTHR24292:SF54">
    <property type="entry name" value="CYP9F3-RELATED"/>
    <property type="match status" value="1"/>
</dbReference>
<dbReference type="PRINTS" id="PR00385">
    <property type="entry name" value="P450"/>
</dbReference>
<comment type="cofactor">
    <cofactor evidence="1 8">
        <name>heme</name>
        <dbReference type="ChEBI" id="CHEBI:30413"/>
    </cofactor>
</comment>
<comment type="caution">
    <text evidence="11">The sequence shown here is derived from an EMBL/GenBank/DDBJ whole genome shotgun (WGS) entry which is preliminary data.</text>
</comment>
<accession>A0AAV2H5H7</accession>
<dbReference type="FunFam" id="1.10.630.10:FF:000182">
    <property type="entry name" value="Cytochrome P450 3A4"/>
    <property type="match status" value="1"/>
</dbReference>
<dbReference type="InterPro" id="IPR002401">
    <property type="entry name" value="Cyt_P450_E_grp-I"/>
</dbReference>
<dbReference type="GO" id="GO:0004497">
    <property type="term" value="F:monooxygenase activity"/>
    <property type="evidence" value="ECO:0007669"/>
    <property type="project" value="UniProtKB-KW"/>
</dbReference>
<proteinExistence type="inferred from homology"/>
<sequence length="559" mass="62807">MALSDHLISPVVSLLTCSTAATLLLAAAAVTAAVAWYLFYRPSSQEPCDDDWSRLGVRFPKLPITFFGGSNFRLKISQLLEQYGDTVGLRLGGRLWLLTVNLDLLRTIMVKDFNNFVDRADTLNSNTPIARSLFFATGNHWRRQRQIVSPTFSSGKLKYISKTVELSAKKLADYLVQRAKDGAVVPIKDTSARYSCEVIARIAFGLEANFIQEEASEFFEHGKNMLMLSYEGISRFILMSMHRVPNLVDTCNRLFKSVQLFDAVNLTSNTYFKTVLTSTIAERKMQQRSGKERKHVDFLDLLLKANEAVRAGNPEKDEEGNASLAGTEGVATKDLDDEEMLGHSMLVIFAGLETTATTLQMCLFELARYPEIQDKVYTEIQNVLPEGEASPEDINNLHYTEWVINETLRLHPPIPTVSRKAKETRTYDGITIPKGACVMIPFWHIVMDPKIWPEPEKFIPERFSPEEKDRRDPMAFICFGQGPRLCLGMCLAYLELKQALVHILRKVKVVLNENTEPKKGAGGVEVKSSGLLTPVKPVLLAFELRQDNTQTPNSSDDTN</sequence>
<dbReference type="Gene3D" id="1.10.630.10">
    <property type="entry name" value="Cytochrome P450"/>
    <property type="match status" value="1"/>
</dbReference>
<dbReference type="Pfam" id="PF00067">
    <property type="entry name" value="p450"/>
    <property type="match status" value="1"/>
</dbReference>
<evidence type="ECO:0000256" key="8">
    <source>
        <dbReference type="PIRSR" id="PIRSR602401-1"/>
    </source>
</evidence>
<dbReference type="CDD" id="cd11055">
    <property type="entry name" value="CYP3A-like"/>
    <property type="match status" value="1"/>
</dbReference>
<evidence type="ECO:0008006" key="13">
    <source>
        <dbReference type="Google" id="ProtNLM"/>
    </source>
</evidence>
<evidence type="ECO:0000256" key="2">
    <source>
        <dbReference type="ARBA" id="ARBA00010617"/>
    </source>
</evidence>
<keyword evidence="6 8" id="KW-0408">Iron</keyword>
<feature type="transmembrane region" description="Helical" evidence="10">
    <location>
        <begin position="12"/>
        <end position="39"/>
    </location>
</feature>
<dbReference type="InterPro" id="IPR017972">
    <property type="entry name" value="Cyt_P450_CS"/>
</dbReference>
<keyword evidence="10" id="KW-1133">Transmembrane helix</keyword>
<evidence type="ECO:0000256" key="1">
    <source>
        <dbReference type="ARBA" id="ARBA00001971"/>
    </source>
</evidence>
<dbReference type="PANTHER" id="PTHR24292">
    <property type="entry name" value="CYTOCHROME P450"/>
    <property type="match status" value="1"/>
</dbReference>
<dbReference type="InterPro" id="IPR050476">
    <property type="entry name" value="Insect_CytP450_Detox"/>
</dbReference>
<protein>
    <recommendedName>
        <fullName evidence="13">Cytochrome P450</fullName>
    </recommendedName>
</protein>
<dbReference type="Proteomes" id="UP001497497">
    <property type="component" value="Unassembled WGS sequence"/>
</dbReference>
<keyword evidence="12" id="KW-1185">Reference proteome</keyword>
<dbReference type="GO" id="GO:0005506">
    <property type="term" value="F:iron ion binding"/>
    <property type="evidence" value="ECO:0007669"/>
    <property type="project" value="InterPro"/>
</dbReference>
<dbReference type="SUPFAM" id="SSF48264">
    <property type="entry name" value="Cytochrome P450"/>
    <property type="match status" value="1"/>
</dbReference>
<keyword evidence="10" id="KW-0472">Membrane</keyword>
<keyword evidence="10" id="KW-0812">Transmembrane</keyword>
<keyword evidence="7 9" id="KW-0503">Monooxygenase</keyword>
<evidence type="ECO:0000256" key="5">
    <source>
        <dbReference type="ARBA" id="ARBA00023002"/>
    </source>
</evidence>
<dbReference type="PRINTS" id="PR00463">
    <property type="entry name" value="EP450I"/>
</dbReference>
<evidence type="ECO:0000256" key="4">
    <source>
        <dbReference type="ARBA" id="ARBA00022723"/>
    </source>
</evidence>
<keyword evidence="3 8" id="KW-0349">Heme</keyword>
<dbReference type="InterPro" id="IPR001128">
    <property type="entry name" value="Cyt_P450"/>
</dbReference>
<feature type="binding site" description="axial binding residue" evidence="8">
    <location>
        <position position="486"/>
    </location>
    <ligand>
        <name>heme</name>
        <dbReference type="ChEBI" id="CHEBI:30413"/>
    </ligand>
    <ligandPart>
        <name>Fe</name>
        <dbReference type="ChEBI" id="CHEBI:18248"/>
    </ligandPart>
</feature>
<comment type="similarity">
    <text evidence="2 9">Belongs to the cytochrome P450 family.</text>
</comment>
<keyword evidence="4 8" id="KW-0479">Metal-binding</keyword>
<dbReference type="EMBL" id="CAXITT010000021">
    <property type="protein sequence ID" value="CAL1527754.1"/>
    <property type="molecule type" value="Genomic_DNA"/>
</dbReference>
<evidence type="ECO:0000256" key="3">
    <source>
        <dbReference type="ARBA" id="ARBA00022617"/>
    </source>
</evidence>
<name>A0AAV2H5H7_LYMST</name>
<dbReference type="AlphaFoldDB" id="A0AAV2H5H7"/>
<evidence type="ECO:0000313" key="12">
    <source>
        <dbReference type="Proteomes" id="UP001497497"/>
    </source>
</evidence>
<evidence type="ECO:0000256" key="6">
    <source>
        <dbReference type="ARBA" id="ARBA00023004"/>
    </source>
</evidence>
<gene>
    <name evidence="11" type="ORF">GSLYS_00001924001</name>
</gene>
<keyword evidence="5 9" id="KW-0560">Oxidoreductase</keyword>
<reference evidence="11 12" key="1">
    <citation type="submission" date="2024-04" db="EMBL/GenBank/DDBJ databases">
        <authorList>
            <consortium name="Genoscope - CEA"/>
            <person name="William W."/>
        </authorList>
    </citation>
    <scope>NUCLEOTIDE SEQUENCE [LARGE SCALE GENOMIC DNA]</scope>
</reference>
<evidence type="ECO:0000256" key="7">
    <source>
        <dbReference type="ARBA" id="ARBA00023033"/>
    </source>
</evidence>
<organism evidence="11 12">
    <name type="scientific">Lymnaea stagnalis</name>
    <name type="common">Great pond snail</name>
    <name type="synonym">Helix stagnalis</name>
    <dbReference type="NCBI Taxonomy" id="6523"/>
    <lineage>
        <taxon>Eukaryota</taxon>
        <taxon>Metazoa</taxon>
        <taxon>Spiralia</taxon>
        <taxon>Lophotrochozoa</taxon>
        <taxon>Mollusca</taxon>
        <taxon>Gastropoda</taxon>
        <taxon>Heterobranchia</taxon>
        <taxon>Euthyneura</taxon>
        <taxon>Panpulmonata</taxon>
        <taxon>Hygrophila</taxon>
        <taxon>Lymnaeoidea</taxon>
        <taxon>Lymnaeidae</taxon>
        <taxon>Lymnaea</taxon>
    </lineage>
</organism>
<evidence type="ECO:0000313" key="11">
    <source>
        <dbReference type="EMBL" id="CAL1527754.1"/>
    </source>
</evidence>
<evidence type="ECO:0000256" key="10">
    <source>
        <dbReference type="SAM" id="Phobius"/>
    </source>
</evidence>
<dbReference type="GO" id="GO:0016705">
    <property type="term" value="F:oxidoreductase activity, acting on paired donors, with incorporation or reduction of molecular oxygen"/>
    <property type="evidence" value="ECO:0007669"/>
    <property type="project" value="InterPro"/>
</dbReference>
<dbReference type="GO" id="GO:0020037">
    <property type="term" value="F:heme binding"/>
    <property type="evidence" value="ECO:0007669"/>
    <property type="project" value="InterPro"/>
</dbReference>
<dbReference type="PROSITE" id="PS00086">
    <property type="entry name" value="CYTOCHROME_P450"/>
    <property type="match status" value="1"/>
</dbReference>
<dbReference type="InterPro" id="IPR036396">
    <property type="entry name" value="Cyt_P450_sf"/>
</dbReference>